<proteinExistence type="inferred from homology"/>
<dbReference type="PANTHER" id="PTHR23024">
    <property type="entry name" value="ARYLACETAMIDE DEACETYLASE"/>
    <property type="match status" value="1"/>
</dbReference>
<accession>A0AAJ6V252</accession>
<dbReference type="PROSITE" id="PS01173">
    <property type="entry name" value="LIPASE_GDXG_HIS"/>
    <property type="match status" value="1"/>
</dbReference>
<evidence type="ECO:0000259" key="3">
    <source>
        <dbReference type="Pfam" id="PF07859"/>
    </source>
</evidence>
<gene>
    <name evidence="5" type="primary">LOC105136303</name>
</gene>
<name>A0AAJ6V252_POPEU</name>
<dbReference type="SUPFAM" id="SSF53474">
    <property type="entry name" value="alpha/beta-Hydrolases"/>
    <property type="match status" value="1"/>
</dbReference>
<dbReference type="AlphaFoldDB" id="A0AAJ6V252"/>
<keyword evidence="4" id="KW-1185">Reference proteome</keyword>
<evidence type="ECO:0000256" key="2">
    <source>
        <dbReference type="ARBA" id="ARBA00022801"/>
    </source>
</evidence>
<dbReference type="InterPro" id="IPR050466">
    <property type="entry name" value="Carboxylest/Gibb_receptor"/>
</dbReference>
<sequence>MLGQPLYYPRRHVSSISPTRGRPRISAILNLGDFVENPDGSLTRNSACPDVPPAEQITPGSKELSLSKDIPLNPNNKTFLRLFRPLNPPQNTKLPLIIYFHGGGFVLYSAATLVFHQTCGDMASHFPALVLSVDYRLAPEHRLPAAYADAMESIKWVQKQVLDINGPSCEPWFKEYLDFSRCFLMGMSAGGNIAYHANLLALNIDIKPLKIIGLILNVPYFSAVTRTESEKRLINDPVLPLATSDKMWALSLPEDTDRDHEYCNPIVGGSLEKNKIERLPRCFFRGYGGDILVDKQKELVKMLESRGVDVVARFDEDGFHAVEVFDPAKAKALYDYVKEFVYTAV</sequence>
<reference evidence="5" key="1">
    <citation type="submission" date="2025-08" db="UniProtKB">
        <authorList>
            <consortium name="RefSeq"/>
        </authorList>
    </citation>
    <scope>IDENTIFICATION</scope>
</reference>
<comment type="similarity">
    <text evidence="1">Belongs to the 'GDXG' lipolytic enzyme family.</text>
</comment>
<dbReference type="GeneID" id="105136303"/>
<keyword evidence="2" id="KW-0378">Hydrolase</keyword>
<dbReference type="Proteomes" id="UP000694918">
    <property type="component" value="Unplaced"/>
</dbReference>
<evidence type="ECO:0000313" key="4">
    <source>
        <dbReference type="Proteomes" id="UP000694918"/>
    </source>
</evidence>
<evidence type="ECO:0000256" key="1">
    <source>
        <dbReference type="ARBA" id="ARBA00010515"/>
    </source>
</evidence>
<dbReference type="PANTHER" id="PTHR23024:SF113">
    <property type="entry name" value="CARBOXYLESTERASE 8-RELATED"/>
    <property type="match status" value="1"/>
</dbReference>
<dbReference type="InterPro" id="IPR002168">
    <property type="entry name" value="Lipase_GDXG_HIS_AS"/>
</dbReference>
<evidence type="ECO:0000313" key="5">
    <source>
        <dbReference type="RefSeq" id="XP_011039895.1"/>
    </source>
</evidence>
<dbReference type="GO" id="GO:0016787">
    <property type="term" value="F:hydrolase activity"/>
    <property type="evidence" value="ECO:0007669"/>
    <property type="project" value="UniProtKB-KW"/>
</dbReference>
<dbReference type="RefSeq" id="XP_011039895.1">
    <property type="nucleotide sequence ID" value="XM_011041593.1"/>
</dbReference>
<dbReference type="KEGG" id="peu:105136303"/>
<feature type="domain" description="Alpha/beta hydrolase fold-3" evidence="3">
    <location>
        <begin position="97"/>
        <end position="322"/>
    </location>
</feature>
<protein>
    <submittedName>
        <fullName evidence="5">Probable carboxylesterase 8</fullName>
    </submittedName>
</protein>
<dbReference type="InterPro" id="IPR029058">
    <property type="entry name" value="AB_hydrolase_fold"/>
</dbReference>
<dbReference type="Pfam" id="PF07859">
    <property type="entry name" value="Abhydrolase_3"/>
    <property type="match status" value="1"/>
</dbReference>
<organism evidence="4 5">
    <name type="scientific">Populus euphratica</name>
    <name type="common">Euphrates poplar</name>
    <dbReference type="NCBI Taxonomy" id="75702"/>
    <lineage>
        <taxon>Eukaryota</taxon>
        <taxon>Viridiplantae</taxon>
        <taxon>Streptophyta</taxon>
        <taxon>Embryophyta</taxon>
        <taxon>Tracheophyta</taxon>
        <taxon>Spermatophyta</taxon>
        <taxon>Magnoliopsida</taxon>
        <taxon>eudicotyledons</taxon>
        <taxon>Gunneridae</taxon>
        <taxon>Pentapetalae</taxon>
        <taxon>rosids</taxon>
        <taxon>fabids</taxon>
        <taxon>Malpighiales</taxon>
        <taxon>Salicaceae</taxon>
        <taxon>Saliceae</taxon>
        <taxon>Populus</taxon>
    </lineage>
</organism>
<dbReference type="InterPro" id="IPR013094">
    <property type="entry name" value="AB_hydrolase_3"/>
</dbReference>
<dbReference type="Gene3D" id="3.40.50.1820">
    <property type="entry name" value="alpha/beta hydrolase"/>
    <property type="match status" value="1"/>
</dbReference>